<name>A0ABV6BAM3_9GAMM</name>
<dbReference type="EMBL" id="JBHLXP010000001">
    <property type="protein sequence ID" value="MFC0047912.1"/>
    <property type="molecule type" value="Genomic_DNA"/>
</dbReference>
<comment type="caution">
    <text evidence="2">The sequence shown here is derived from an EMBL/GenBank/DDBJ whole genome shotgun (WGS) entry which is preliminary data.</text>
</comment>
<evidence type="ECO:0000313" key="2">
    <source>
        <dbReference type="EMBL" id="MFC0047912.1"/>
    </source>
</evidence>
<evidence type="ECO:0000313" key="3">
    <source>
        <dbReference type="Proteomes" id="UP001589813"/>
    </source>
</evidence>
<reference evidence="2 3" key="1">
    <citation type="submission" date="2024-09" db="EMBL/GenBank/DDBJ databases">
        <authorList>
            <person name="Sun Q."/>
            <person name="Mori K."/>
        </authorList>
    </citation>
    <scope>NUCLEOTIDE SEQUENCE [LARGE SCALE GENOMIC DNA]</scope>
    <source>
        <strain evidence="2 3">KCTC 23315</strain>
    </source>
</reference>
<sequence length="62" mass="7087">MAKLIRWAKRRPAGAYFFLALMPLISLFPIPPAEIKKLQQVKQEQVKRKQEAGEPPSDEPTV</sequence>
<evidence type="ECO:0000256" key="1">
    <source>
        <dbReference type="SAM" id="MobiDB-lite"/>
    </source>
</evidence>
<protein>
    <submittedName>
        <fullName evidence="2">Uncharacterized protein</fullName>
    </submittedName>
</protein>
<proteinExistence type="predicted"/>
<dbReference type="RefSeq" id="WP_377241595.1">
    <property type="nucleotide sequence ID" value="NZ_JBHLXP010000001.1"/>
</dbReference>
<feature type="region of interest" description="Disordered" evidence="1">
    <location>
        <begin position="42"/>
        <end position="62"/>
    </location>
</feature>
<gene>
    <name evidence="2" type="ORF">ACFFJP_06395</name>
</gene>
<organism evidence="2 3">
    <name type="scientific">Rheinheimera tilapiae</name>
    <dbReference type="NCBI Taxonomy" id="875043"/>
    <lineage>
        <taxon>Bacteria</taxon>
        <taxon>Pseudomonadati</taxon>
        <taxon>Pseudomonadota</taxon>
        <taxon>Gammaproteobacteria</taxon>
        <taxon>Chromatiales</taxon>
        <taxon>Chromatiaceae</taxon>
        <taxon>Rheinheimera</taxon>
    </lineage>
</organism>
<keyword evidence="3" id="KW-1185">Reference proteome</keyword>
<dbReference type="Proteomes" id="UP001589813">
    <property type="component" value="Unassembled WGS sequence"/>
</dbReference>
<accession>A0ABV6BAM3</accession>